<evidence type="ECO:0000313" key="3">
    <source>
        <dbReference type="EMBL" id="KKR11693.1"/>
    </source>
</evidence>
<evidence type="ECO:0000259" key="1">
    <source>
        <dbReference type="Pfam" id="PF00534"/>
    </source>
</evidence>
<dbReference type="EMBL" id="LBWP01000004">
    <property type="protein sequence ID" value="KKR11693.1"/>
    <property type="molecule type" value="Genomic_DNA"/>
</dbReference>
<comment type="caution">
    <text evidence="3">The sequence shown here is derived from an EMBL/GenBank/DDBJ whole genome shotgun (WGS) entry which is preliminary data.</text>
</comment>
<dbReference type="GO" id="GO:0016757">
    <property type="term" value="F:glycosyltransferase activity"/>
    <property type="evidence" value="ECO:0007669"/>
    <property type="project" value="InterPro"/>
</dbReference>
<protein>
    <submittedName>
        <fullName evidence="3">Glycosyl transferase group 1</fullName>
    </submittedName>
</protein>
<name>A0A0G0N8D2_9BACT</name>
<feature type="domain" description="Glycosyl transferase family 1" evidence="1">
    <location>
        <begin position="194"/>
        <end position="353"/>
    </location>
</feature>
<dbReference type="CDD" id="cd03801">
    <property type="entry name" value="GT4_PimA-like"/>
    <property type="match status" value="1"/>
</dbReference>
<organism evidence="3 4">
    <name type="scientific">Candidatus Woesebacteria bacterium GW2011_GWA1_39_21</name>
    <dbReference type="NCBI Taxonomy" id="1618550"/>
    <lineage>
        <taxon>Bacteria</taxon>
        <taxon>Candidatus Woeseibacteriota</taxon>
    </lineage>
</organism>
<sequence>MKILISLSYYTPNISGLTVYAKNLAEELVKKGHQVTVLASRYKNELPRTEAINGVFIKRLWTPIVFGRGPIMPTYLFAAFLESLKNDIVNIHIPQFEGFLLALVAKLLGKKVVVTHHCDLSNWPGFINRITEVATYFSLLLIGYLADTIVVYTKDYADHSNYLLRFENKLQFVLPPVKFETSPQKLKGIPSSIKYKIGFAGRIAREKGIEYLFGAIPSLERKLGNNFKIFLAGPGKEVVGGGFQKDLEKLISKFRGKISFLGALDAKQMAMFYKSIDVLVLPSTEKLESFGFVQVEAMLSGCPVVASDLPGVRVPIRLGGMGEITPIKDSIKLADVIVEVIKGSNKYQDFYKKINRIFNPDDTIAAYEKIFKKLS</sequence>
<reference evidence="3 4" key="1">
    <citation type="journal article" date="2015" name="Nature">
        <title>rRNA introns, odd ribosomes, and small enigmatic genomes across a large radiation of phyla.</title>
        <authorList>
            <person name="Brown C.T."/>
            <person name="Hug L.A."/>
            <person name="Thomas B.C."/>
            <person name="Sharon I."/>
            <person name="Castelle C.J."/>
            <person name="Singh A."/>
            <person name="Wilkins M.J."/>
            <person name="Williams K.H."/>
            <person name="Banfield J.F."/>
        </authorList>
    </citation>
    <scope>NUCLEOTIDE SEQUENCE [LARGE SCALE GENOMIC DNA]</scope>
</reference>
<proteinExistence type="predicted"/>
<gene>
    <name evidence="3" type="ORF">UT39_C0004G0052</name>
</gene>
<evidence type="ECO:0000313" key="4">
    <source>
        <dbReference type="Proteomes" id="UP000034246"/>
    </source>
</evidence>
<dbReference type="SUPFAM" id="SSF53756">
    <property type="entry name" value="UDP-Glycosyltransferase/glycogen phosphorylase"/>
    <property type="match status" value="1"/>
</dbReference>
<dbReference type="InterPro" id="IPR050194">
    <property type="entry name" value="Glycosyltransferase_grp1"/>
</dbReference>
<dbReference type="Proteomes" id="UP000034246">
    <property type="component" value="Unassembled WGS sequence"/>
</dbReference>
<dbReference type="AlphaFoldDB" id="A0A0G0N8D2"/>
<evidence type="ECO:0000259" key="2">
    <source>
        <dbReference type="Pfam" id="PF13439"/>
    </source>
</evidence>
<dbReference type="Gene3D" id="3.40.50.2000">
    <property type="entry name" value="Glycogen Phosphorylase B"/>
    <property type="match status" value="2"/>
</dbReference>
<dbReference type="InterPro" id="IPR028098">
    <property type="entry name" value="Glyco_trans_4-like_N"/>
</dbReference>
<dbReference type="Pfam" id="PF00534">
    <property type="entry name" value="Glycos_transf_1"/>
    <property type="match status" value="1"/>
</dbReference>
<feature type="domain" description="Glycosyltransferase subfamily 4-like N-terminal" evidence="2">
    <location>
        <begin position="15"/>
        <end position="160"/>
    </location>
</feature>
<dbReference type="PANTHER" id="PTHR45947:SF3">
    <property type="entry name" value="SULFOQUINOVOSYL TRANSFERASE SQD2"/>
    <property type="match status" value="1"/>
</dbReference>
<dbReference type="STRING" id="1618550.UT39_C0004G0052"/>
<accession>A0A0G0N8D2</accession>
<dbReference type="Pfam" id="PF13439">
    <property type="entry name" value="Glyco_transf_4"/>
    <property type="match status" value="1"/>
</dbReference>
<keyword evidence="3" id="KW-0808">Transferase</keyword>
<dbReference type="PANTHER" id="PTHR45947">
    <property type="entry name" value="SULFOQUINOVOSYL TRANSFERASE SQD2"/>
    <property type="match status" value="1"/>
</dbReference>
<dbReference type="InterPro" id="IPR001296">
    <property type="entry name" value="Glyco_trans_1"/>
</dbReference>